<gene>
    <name evidence="2" type="ORF">ENN26_02500</name>
</gene>
<dbReference type="Pfam" id="PF26607">
    <property type="entry name" value="DUF8189"/>
    <property type="match status" value="1"/>
</dbReference>
<proteinExistence type="predicted"/>
<name>A0A7C1CFD9_9CREN</name>
<evidence type="ECO:0000259" key="1">
    <source>
        <dbReference type="Pfam" id="PF26607"/>
    </source>
</evidence>
<feature type="domain" description="PLL-like beta propeller" evidence="1">
    <location>
        <begin position="260"/>
        <end position="522"/>
    </location>
</feature>
<dbReference type="SUPFAM" id="SSF89372">
    <property type="entry name" value="Fucose-specific lectin"/>
    <property type="match status" value="2"/>
</dbReference>
<protein>
    <recommendedName>
        <fullName evidence="1">PLL-like beta propeller domain-containing protein</fullName>
    </recommendedName>
</protein>
<reference evidence="2" key="1">
    <citation type="journal article" date="2020" name="mSystems">
        <title>Genome- and Community-Level Interaction Insights into Carbon Utilization and Element Cycling Functions of Hydrothermarchaeota in Hydrothermal Sediment.</title>
        <authorList>
            <person name="Zhou Z."/>
            <person name="Liu Y."/>
            <person name="Xu W."/>
            <person name="Pan J."/>
            <person name="Luo Z.H."/>
            <person name="Li M."/>
        </authorList>
    </citation>
    <scope>NUCLEOTIDE SEQUENCE [LARGE SCALE GENOMIC DNA]</scope>
    <source>
        <strain evidence="2">SpSt-116</strain>
    </source>
</reference>
<sequence>MDRLYDCKVIGNYLYAVGASPTGSLGTYEFVFFKLDPANLSNYVKKTFDLNWFNDDFPTSLSTDGSNIYVSGFYRMTVSSGSALKLDLDLNVITTNVYPESNIAFAIGVNTKTKNIWIVSDTYLIIADPNLSTKKGVLLPQPAPSWFYSSLIFDMDGYGYISYGNRIFKYDENLNLIKTISLPDVISKLIFISDYIYATSGFKLYVLNRQLELITEISLNGYNFRGASFDNSHLYLAGWMDTGSGDVDWLVYRVDPLVSRLHLVVRGTDDGIYYRWMTSSWSQWVKLPGLTTDTAALAENRDKLFILVRGNDNGLWLSSIRIPTGEFLGWQNLPGTTPSRPAISINTKNSKLYIVVRGMDNGIYFRELNSSNWVKIPGSTIDAPSAVVLNDKLHIVVRGSDGASIYHGQFDLLSNKWLDWTKLTGSTPCAPSITTNGTHLFLAVRGYYNRIYVKVWSGSWEPWEMIPTGTTQSPPAIAWYNGKLYIFVRGDDNGIYYCWKTETGQWSAWKKLDGITPSTPAFVPPP</sequence>
<dbReference type="InterPro" id="IPR058502">
    <property type="entry name" value="PLL-like_beta-prop"/>
</dbReference>
<dbReference type="SUPFAM" id="SSF50969">
    <property type="entry name" value="YVTN repeat-like/Quinoprotein amine dehydrogenase"/>
    <property type="match status" value="1"/>
</dbReference>
<dbReference type="EMBL" id="DSAY01000047">
    <property type="protein sequence ID" value="HDP14638.1"/>
    <property type="molecule type" value="Genomic_DNA"/>
</dbReference>
<organism evidence="2">
    <name type="scientific">Thermofilum adornatum</name>
    <dbReference type="NCBI Taxonomy" id="1365176"/>
    <lineage>
        <taxon>Archaea</taxon>
        <taxon>Thermoproteota</taxon>
        <taxon>Thermoprotei</taxon>
        <taxon>Thermofilales</taxon>
        <taxon>Thermofilaceae</taxon>
        <taxon>Thermofilum</taxon>
    </lineage>
</organism>
<accession>A0A7C1CFD9</accession>
<dbReference type="Gene3D" id="2.120.10.70">
    <property type="entry name" value="Fucose-specific lectin"/>
    <property type="match status" value="2"/>
</dbReference>
<evidence type="ECO:0000313" key="2">
    <source>
        <dbReference type="EMBL" id="HDP14638.1"/>
    </source>
</evidence>
<dbReference type="InterPro" id="IPR011044">
    <property type="entry name" value="Quino_amine_DH_bsu"/>
</dbReference>
<dbReference type="AlphaFoldDB" id="A0A7C1CFD9"/>
<comment type="caution">
    <text evidence="2">The sequence shown here is derived from an EMBL/GenBank/DDBJ whole genome shotgun (WGS) entry which is preliminary data.</text>
</comment>